<feature type="transmembrane region" description="Helical" evidence="5">
    <location>
        <begin position="296"/>
        <end position="317"/>
    </location>
</feature>
<evidence type="ECO:0000256" key="1">
    <source>
        <dbReference type="ARBA" id="ARBA00004370"/>
    </source>
</evidence>
<accession>A0A819HTY8</accession>
<feature type="transmembrane region" description="Helical" evidence="5">
    <location>
        <begin position="104"/>
        <end position="131"/>
    </location>
</feature>
<name>A0A819HTY8_9BILA</name>
<protein>
    <recommendedName>
        <fullName evidence="6">G-protein coupled receptors family 1 profile domain-containing protein</fullName>
    </recommendedName>
</protein>
<feature type="transmembrane region" description="Helical" evidence="5">
    <location>
        <begin position="255"/>
        <end position="276"/>
    </location>
</feature>
<dbReference type="Proteomes" id="UP000663860">
    <property type="component" value="Unassembled WGS sequence"/>
</dbReference>
<feature type="transmembrane region" description="Helical" evidence="5">
    <location>
        <begin position="201"/>
        <end position="222"/>
    </location>
</feature>
<feature type="transmembrane region" description="Helical" evidence="5">
    <location>
        <begin position="152"/>
        <end position="171"/>
    </location>
</feature>
<keyword evidence="2 5" id="KW-0812">Transmembrane</keyword>
<evidence type="ECO:0000313" key="8">
    <source>
        <dbReference type="EMBL" id="CAF3903574.1"/>
    </source>
</evidence>
<keyword evidence="4 5" id="KW-0472">Membrane</keyword>
<evidence type="ECO:0000256" key="4">
    <source>
        <dbReference type="ARBA" id="ARBA00023136"/>
    </source>
</evidence>
<feature type="transmembrane region" description="Helical" evidence="5">
    <location>
        <begin position="36"/>
        <end position="60"/>
    </location>
</feature>
<dbReference type="SUPFAM" id="SSF81321">
    <property type="entry name" value="Family A G protein-coupled receptor-like"/>
    <property type="match status" value="1"/>
</dbReference>
<evidence type="ECO:0000256" key="2">
    <source>
        <dbReference type="ARBA" id="ARBA00022692"/>
    </source>
</evidence>
<feature type="domain" description="G-protein coupled receptors family 1 profile" evidence="6">
    <location>
        <begin position="52"/>
        <end position="308"/>
    </location>
</feature>
<keyword evidence="3 5" id="KW-1133">Transmembrane helix</keyword>
<dbReference type="AlphaFoldDB" id="A0A819HTY8"/>
<evidence type="ECO:0000256" key="3">
    <source>
        <dbReference type="ARBA" id="ARBA00022989"/>
    </source>
</evidence>
<dbReference type="Gene3D" id="1.20.1070.10">
    <property type="entry name" value="Rhodopsin 7-helix transmembrane proteins"/>
    <property type="match status" value="1"/>
</dbReference>
<evidence type="ECO:0000259" key="6">
    <source>
        <dbReference type="PROSITE" id="PS50262"/>
    </source>
</evidence>
<sequence>MVECNKSTSIFVLGLASSMMTDIRLSPTNEQSKMEFGYAFCVTFLVFTSFISNMLTILTFIRQKLRQTPTGIYIICYSIYSPIGMLMLQFRLIQFIDWLSYTSFFFICNVVSGVASVLTRQCVWMTGFIALQRSLEAKGIGKRVSGTRRSSIYQIFALSLVIVIMHIHEFYSRVSLPDPIAPGKWICEIIYTPVLNILNTVLAFLHLLFPFVLNLLANSFIIRTVVSRKLHLQSETNSFTFYQMCKKQLKRHRDLFIAPTLSIVCMLPQLILSLNYSCIDLREKWLLRLNTSANLIIYLPQTLTFLIYVYPSTLYYNEFQLQIKRIRRYFGIEKDTLISNRKEKKASATLKIRNYSSPVDQKLAVPTISSNKKRNKTLETAFTSF</sequence>
<comment type="subcellular location">
    <subcellularLocation>
        <location evidence="1">Membrane</location>
    </subcellularLocation>
</comment>
<dbReference type="CDD" id="cd00637">
    <property type="entry name" value="7tm_classA_rhodopsin-like"/>
    <property type="match status" value="1"/>
</dbReference>
<evidence type="ECO:0000256" key="5">
    <source>
        <dbReference type="SAM" id="Phobius"/>
    </source>
</evidence>
<dbReference type="InterPro" id="IPR017452">
    <property type="entry name" value="GPCR_Rhodpsn_7TM"/>
</dbReference>
<dbReference type="EMBL" id="CAJOBB010001787">
    <property type="protein sequence ID" value="CAF3903574.1"/>
    <property type="molecule type" value="Genomic_DNA"/>
</dbReference>
<feature type="transmembrane region" description="Helical" evidence="5">
    <location>
        <begin position="72"/>
        <end position="92"/>
    </location>
</feature>
<evidence type="ECO:0000313" key="9">
    <source>
        <dbReference type="Proteomes" id="UP000663868"/>
    </source>
</evidence>
<dbReference type="PROSITE" id="PS50262">
    <property type="entry name" value="G_PROTEIN_RECEP_F1_2"/>
    <property type="match status" value="1"/>
</dbReference>
<reference evidence="8" key="1">
    <citation type="submission" date="2021-02" db="EMBL/GenBank/DDBJ databases">
        <authorList>
            <person name="Nowell W R."/>
        </authorList>
    </citation>
    <scope>NUCLEOTIDE SEQUENCE</scope>
</reference>
<dbReference type="Proteomes" id="UP000663868">
    <property type="component" value="Unassembled WGS sequence"/>
</dbReference>
<evidence type="ECO:0000313" key="7">
    <source>
        <dbReference type="EMBL" id="CAF1424421.1"/>
    </source>
</evidence>
<dbReference type="GO" id="GO:0016020">
    <property type="term" value="C:membrane"/>
    <property type="evidence" value="ECO:0007669"/>
    <property type="project" value="UniProtKB-SubCell"/>
</dbReference>
<gene>
    <name evidence="7" type="ORF">IZO911_LOCUS40872</name>
    <name evidence="8" type="ORF">KXQ929_LOCUS22951</name>
</gene>
<organism evidence="8 9">
    <name type="scientific">Adineta steineri</name>
    <dbReference type="NCBI Taxonomy" id="433720"/>
    <lineage>
        <taxon>Eukaryota</taxon>
        <taxon>Metazoa</taxon>
        <taxon>Spiralia</taxon>
        <taxon>Gnathifera</taxon>
        <taxon>Rotifera</taxon>
        <taxon>Eurotatoria</taxon>
        <taxon>Bdelloidea</taxon>
        <taxon>Adinetida</taxon>
        <taxon>Adinetidae</taxon>
        <taxon>Adineta</taxon>
    </lineage>
</organism>
<comment type="caution">
    <text evidence="8">The sequence shown here is derived from an EMBL/GenBank/DDBJ whole genome shotgun (WGS) entry which is preliminary data.</text>
</comment>
<dbReference type="EMBL" id="CAJNOE010001452">
    <property type="protein sequence ID" value="CAF1424421.1"/>
    <property type="molecule type" value="Genomic_DNA"/>
</dbReference>
<proteinExistence type="predicted"/>